<dbReference type="InterPro" id="IPR035247">
    <property type="entry name" value="PRMT5_TIM"/>
</dbReference>
<dbReference type="PANTHER" id="PTHR10738:SF0">
    <property type="entry name" value="PROTEIN ARGININE N-METHYLTRANSFERASE 5"/>
    <property type="match status" value="1"/>
</dbReference>
<evidence type="ECO:0000313" key="11">
    <source>
        <dbReference type="Proteomes" id="UP000504629"/>
    </source>
</evidence>
<dbReference type="PROSITE" id="PS51678">
    <property type="entry name" value="SAM_MT_PRMT"/>
    <property type="match status" value="1"/>
</dbReference>
<dbReference type="GeneID" id="114247171"/>
<evidence type="ECO:0000256" key="5">
    <source>
        <dbReference type="PIRSR" id="PIRSR015894-1"/>
    </source>
</evidence>
<dbReference type="PIRSF" id="PIRSF015894">
    <property type="entry name" value="Skb1_MeTrfase"/>
    <property type="match status" value="1"/>
</dbReference>
<feature type="active site" description="Proton donor/acceptor" evidence="5">
    <location>
        <position position="476"/>
    </location>
</feature>
<feature type="binding site" evidence="6">
    <location>
        <begin position="315"/>
        <end position="316"/>
    </location>
    <ligand>
        <name>S-adenosyl-L-methionine</name>
        <dbReference type="ChEBI" id="CHEBI:59789"/>
    </ligand>
</feature>
<dbReference type="InterPro" id="IPR029063">
    <property type="entry name" value="SAM-dependent_MTases_sf"/>
</dbReference>
<feature type="site" description="Critical for specifying symmetric addition of methyl groups" evidence="7">
    <location>
        <position position="309"/>
    </location>
</feature>
<dbReference type="GO" id="GO:0016274">
    <property type="term" value="F:protein-arginine N-methyltransferase activity"/>
    <property type="evidence" value="ECO:0007669"/>
    <property type="project" value="InterPro"/>
</dbReference>
<evidence type="ECO:0000256" key="2">
    <source>
        <dbReference type="ARBA" id="ARBA00022679"/>
    </source>
</evidence>
<feature type="binding site" evidence="6">
    <location>
        <begin position="451"/>
        <end position="452"/>
    </location>
    <ligand>
        <name>S-adenosyl-L-methionine</name>
        <dbReference type="ChEBI" id="CHEBI:59789"/>
    </ligand>
</feature>
<dbReference type="RefSeq" id="XP_028035845.1">
    <property type="nucleotide sequence ID" value="XM_028180044.1"/>
</dbReference>
<accession>A0A6J2K1T2</accession>
<evidence type="ECO:0000256" key="7">
    <source>
        <dbReference type="PIRSR" id="PIRSR015894-3"/>
    </source>
</evidence>
<sequence length="686" mass="77862">MAQQEISCGYEYIITADLQTCLTEALQCSYSFIVSPIIHPRFRRQSTNAGKNGGFTRSDMVLSPQDWTSRIVAKLSPYINVDSPSATVRQRHEDYLNEELSYCRGLGVPAIMISIHGRESNNLARILQTYYETSHHPSLIWACVPMLCSRTYRECTEDDEEEKAWNEPWYWWSKFHERLDWDKRVGVVLELSADLPSQEVVKRWLGEPVKAIIVPTSIFHNNKKGYPVLSRAHQQLVVSMVEHEAQVIVSGARRSNIEFFVQYLHRVWRRRPNPANDPMLSYARGWEDYLQTPLQPLADNLDTHTYNVFEKDPVKYNQYQKAIAQALIDVQKDRAVKQIAEYLESVSINGSNPLCQFQSKASCNVASINQCSKNELCDNNTKELIRDDPITVMVLGAGRGPLVRATFNASDITNTKVKVIAVEKNPCAVVVLAAQVREVWRNRDVVVIPGDMRQINLSPKADIIVSELLGSWGDNELSPECLDGASNLLKPGGISIPSSYRSYVAPITSPRLWAAAKIATSGIPQQKDKNLETLWVVYMQNKHDIAETKLVFTFNHPSKAVKDEEGCDKSDYRGLPLTNNRRQATLTWDVQQDNIMHGFGGYFDCTLYGNEMISIVPGTHSPGMISWFPVFIPIKTPMRVQKGDKITATFWRCVDSRRVWYEWVVEVGNRSTPLHNANGRSSEMLL</sequence>
<evidence type="ECO:0000259" key="8">
    <source>
        <dbReference type="Pfam" id="PF05185"/>
    </source>
</evidence>
<dbReference type="Pfam" id="PF17286">
    <property type="entry name" value="PRMT5_C"/>
    <property type="match status" value="1"/>
</dbReference>
<dbReference type="CTD" id="36809"/>
<keyword evidence="11" id="KW-1185">Reference proteome</keyword>
<feature type="domain" description="PRMT5 arginine-N-methyltransferase" evidence="8">
    <location>
        <begin position="282"/>
        <end position="496"/>
    </location>
</feature>
<evidence type="ECO:0000256" key="4">
    <source>
        <dbReference type="PIRNR" id="PIRNR015894"/>
    </source>
</evidence>
<feature type="domain" description="PRMT5 TIM barrel" evidence="9">
    <location>
        <begin position="30"/>
        <end position="267"/>
    </location>
</feature>
<evidence type="ECO:0000256" key="6">
    <source>
        <dbReference type="PIRSR" id="PIRSR015894-2"/>
    </source>
</evidence>
<feature type="binding site" evidence="6">
    <location>
        <position position="423"/>
    </location>
    <ligand>
        <name>S-adenosyl-L-methionine</name>
        <dbReference type="ChEBI" id="CHEBI:59789"/>
    </ligand>
</feature>
<dbReference type="InterPro" id="IPR007857">
    <property type="entry name" value="Arg_MeTrfase_PRMT5"/>
</dbReference>
<reference evidence="12" key="1">
    <citation type="submission" date="2025-08" db="UniProtKB">
        <authorList>
            <consortium name="RefSeq"/>
        </authorList>
    </citation>
    <scope>IDENTIFICATION</scope>
    <source>
        <tissue evidence="12">Silk gland</tissue>
    </source>
</reference>
<feature type="domain" description="PRMT5 oligomerisation" evidence="10">
    <location>
        <begin position="499"/>
        <end position="683"/>
    </location>
</feature>
<evidence type="ECO:0000256" key="3">
    <source>
        <dbReference type="ARBA" id="ARBA00022691"/>
    </source>
</evidence>
<dbReference type="OrthoDB" id="1368803at2759"/>
<keyword evidence="3 4" id="KW-0949">S-adenosyl-L-methionine</keyword>
<gene>
    <name evidence="12" type="primary">LOC114247171</name>
</gene>
<name>A0A6J2K1T2_BOMMA</name>
<dbReference type="GO" id="GO:0005829">
    <property type="term" value="C:cytosol"/>
    <property type="evidence" value="ECO:0007669"/>
    <property type="project" value="TreeGrafter"/>
</dbReference>
<dbReference type="InterPro" id="IPR035075">
    <property type="entry name" value="PRMT5"/>
</dbReference>
<organism evidence="11 12">
    <name type="scientific">Bombyx mandarina</name>
    <name type="common">Wild silk moth</name>
    <name type="synonym">Wild silkworm</name>
    <dbReference type="NCBI Taxonomy" id="7092"/>
    <lineage>
        <taxon>Eukaryota</taxon>
        <taxon>Metazoa</taxon>
        <taxon>Ecdysozoa</taxon>
        <taxon>Arthropoda</taxon>
        <taxon>Hexapoda</taxon>
        <taxon>Insecta</taxon>
        <taxon>Pterygota</taxon>
        <taxon>Neoptera</taxon>
        <taxon>Endopterygota</taxon>
        <taxon>Lepidoptera</taxon>
        <taxon>Glossata</taxon>
        <taxon>Ditrysia</taxon>
        <taxon>Bombycoidea</taxon>
        <taxon>Bombycidae</taxon>
        <taxon>Bombycinae</taxon>
        <taxon>Bombyx</taxon>
    </lineage>
</organism>
<dbReference type="GO" id="GO:0006355">
    <property type="term" value="P:regulation of DNA-templated transcription"/>
    <property type="evidence" value="ECO:0007669"/>
    <property type="project" value="TreeGrafter"/>
</dbReference>
<dbReference type="SUPFAM" id="SSF53335">
    <property type="entry name" value="S-adenosyl-L-methionine-dependent methyltransferases"/>
    <property type="match status" value="1"/>
</dbReference>
<dbReference type="InterPro" id="IPR035248">
    <property type="entry name" value="PRMT5_C"/>
</dbReference>
<dbReference type="Pfam" id="PF05185">
    <property type="entry name" value="PRMT5"/>
    <property type="match status" value="1"/>
</dbReference>
<keyword evidence="2 4" id="KW-0808">Transferase</keyword>
<keyword evidence="1 4" id="KW-0489">Methyltransferase</keyword>
<dbReference type="InterPro" id="IPR025799">
    <property type="entry name" value="Arg_MeTrfase"/>
</dbReference>
<dbReference type="KEGG" id="bman:114247171"/>
<evidence type="ECO:0000313" key="12">
    <source>
        <dbReference type="RefSeq" id="XP_028035845.1"/>
    </source>
</evidence>
<dbReference type="AlphaFoldDB" id="A0A6J2K1T2"/>
<dbReference type="GO" id="GO:0032259">
    <property type="term" value="P:methylation"/>
    <property type="evidence" value="ECO:0007669"/>
    <property type="project" value="UniProtKB-KW"/>
</dbReference>
<evidence type="ECO:0000259" key="9">
    <source>
        <dbReference type="Pfam" id="PF17285"/>
    </source>
</evidence>
<protein>
    <recommendedName>
        <fullName evidence="4">Protein arginine N-methyltransferase</fullName>
    </recommendedName>
</protein>
<dbReference type="FunFam" id="3.20.20.150:FF:000008">
    <property type="entry name" value="Protein arginine N-methyltransferase 5"/>
    <property type="match status" value="1"/>
</dbReference>
<evidence type="ECO:0000256" key="1">
    <source>
        <dbReference type="ARBA" id="ARBA00022603"/>
    </source>
</evidence>
<feature type="binding site" evidence="6">
    <location>
        <position position="306"/>
    </location>
    <ligand>
        <name>S-adenosyl-L-methionine</name>
        <dbReference type="ChEBI" id="CHEBI:59789"/>
    </ligand>
</feature>
<dbReference type="PANTHER" id="PTHR10738">
    <property type="entry name" value="PROTEIN ARGININE N-METHYLTRANSFERASE 5"/>
    <property type="match status" value="1"/>
</dbReference>
<dbReference type="Gene3D" id="3.40.50.150">
    <property type="entry name" value="Vaccinia Virus protein VP39"/>
    <property type="match status" value="1"/>
</dbReference>
<feature type="active site" description="Proton donor/acceptor" evidence="5">
    <location>
        <position position="467"/>
    </location>
</feature>
<dbReference type="GO" id="GO:0005634">
    <property type="term" value="C:nucleus"/>
    <property type="evidence" value="ECO:0007669"/>
    <property type="project" value="TreeGrafter"/>
</dbReference>
<dbReference type="Proteomes" id="UP000504629">
    <property type="component" value="Unplaced"/>
</dbReference>
<comment type="similarity">
    <text evidence="4">Belongs to the class I-like SAM-binding methyltransferase superfamily.</text>
</comment>
<dbReference type="Pfam" id="PF17285">
    <property type="entry name" value="PRMT5_TIM"/>
    <property type="match status" value="1"/>
</dbReference>
<dbReference type="Gene3D" id="2.70.160.11">
    <property type="entry name" value="Hnrnp arginine n-methyltransferase1"/>
    <property type="match status" value="1"/>
</dbReference>
<evidence type="ECO:0000259" key="10">
    <source>
        <dbReference type="Pfam" id="PF17286"/>
    </source>
</evidence>
<proteinExistence type="inferred from homology"/>
<dbReference type="Gene3D" id="3.20.20.150">
    <property type="entry name" value="Divalent-metal-dependent TIM barrel enzymes"/>
    <property type="match status" value="1"/>
</dbReference>